<evidence type="ECO:0000313" key="2">
    <source>
        <dbReference type="Proteomes" id="UP001149140"/>
    </source>
</evidence>
<organism evidence="1 2">
    <name type="scientific">Solirubrobacter ginsenosidimutans</name>
    <dbReference type="NCBI Taxonomy" id="490573"/>
    <lineage>
        <taxon>Bacteria</taxon>
        <taxon>Bacillati</taxon>
        <taxon>Actinomycetota</taxon>
        <taxon>Thermoleophilia</taxon>
        <taxon>Solirubrobacterales</taxon>
        <taxon>Solirubrobacteraceae</taxon>
        <taxon>Solirubrobacter</taxon>
    </lineage>
</organism>
<evidence type="ECO:0000313" key="1">
    <source>
        <dbReference type="EMBL" id="MDA0159901.1"/>
    </source>
</evidence>
<keyword evidence="2" id="KW-1185">Reference proteome</keyword>
<gene>
    <name evidence="1" type="ORF">OM076_06485</name>
</gene>
<reference evidence="1" key="1">
    <citation type="submission" date="2022-10" db="EMBL/GenBank/DDBJ databases">
        <title>The WGS of Solirubrobacter ginsenosidimutans DSM 21036.</title>
        <authorList>
            <person name="Jiang Z."/>
        </authorList>
    </citation>
    <scope>NUCLEOTIDE SEQUENCE</scope>
    <source>
        <strain evidence="1">DSM 21036</strain>
    </source>
</reference>
<dbReference type="EMBL" id="JAPDOD010000003">
    <property type="protein sequence ID" value="MDA0159901.1"/>
    <property type="molecule type" value="Genomic_DNA"/>
</dbReference>
<dbReference type="RefSeq" id="WP_270038664.1">
    <property type="nucleotide sequence ID" value="NZ_JAPDOD010000003.1"/>
</dbReference>
<comment type="caution">
    <text evidence="1">The sequence shown here is derived from an EMBL/GenBank/DDBJ whole genome shotgun (WGS) entry which is preliminary data.</text>
</comment>
<name>A0A9X3S191_9ACTN</name>
<sequence>MFPTNRHAGLFAARAQAHALETWRSAEQLVWTRWHGFLDAEPETRAWAFAAYVTALDQESAAAAELAGTWLTRAA</sequence>
<accession>A0A9X3S191</accession>
<protein>
    <submittedName>
        <fullName evidence="1">Uncharacterized protein</fullName>
    </submittedName>
</protein>
<dbReference type="Proteomes" id="UP001149140">
    <property type="component" value="Unassembled WGS sequence"/>
</dbReference>
<proteinExistence type="predicted"/>
<dbReference type="AlphaFoldDB" id="A0A9X3S191"/>